<reference evidence="1 2" key="2">
    <citation type="journal article" date="2021" name="Curr. Genet.">
        <title>Genetic response to nitrogen starvation in the aggressive Eucalyptus foliar pathogen Teratosphaeria destructans.</title>
        <authorList>
            <person name="Havenga M."/>
            <person name="Wingfield B.D."/>
            <person name="Wingfield M.J."/>
            <person name="Dreyer L.L."/>
            <person name="Roets F."/>
            <person name="Aylward J."/>
        </authorList>
    </citation>
    <scope>NUCLEOTIDE SEQUENCE [LARGE SCALE GENOMIC DNA]</scope>
    <source>
        <strain evidence="1">CMW44962</strain>
    </source>
</reference>
<organism evidence="1 2">
    <name type="scientific">Teratosphaeria destructans</name>
    <dbReference type="NCBI Taxonomy" id="418781"/>
    <lineage>
        <taxon>Eukaryota</taxon>
        <taxon>Fungi</taxon>
        <taxon>Dikarya</taxon>
        <taxon>Ascomycota</taxon>
        <taxon>Pezizomycotina</taxon>
        <taxon>Dothideomycetes</taxon>
        <taxon>Dothideomycetidae</taxon>
        <taxon>Mycosphaerellales</taxon>
        <taxon>Teratosphaeriaceae</taxon>
        <taxon>Teratosphaeria</taxon>
    </lineage>
</organism>
<dbReference type="Proteomes" id="UP001138500">
    <property type="component" value="Unassembled WGS sequence"/>
</dbReference>
<reference evidence="1 2" key="1">
    <citation type="journal article" date="2018" name="IMA Fungus">
        <title>IMA Genome-F 10: Nine draft genome sequences of Claviceps purpurea s.lat., including C. arundinis, C. humidiphila, and C. cf. spartinae, pseudomolecules for the pitch canker pathogen Fusarium circinatum, draft genome of Davidsoniella eucalypti, Grosmannia galeiformis, Quambalaria eucalypti, and Teratosphaeria destructans.</title>
        <authorList>
            <person name="Wingfield B.D."/>
            <person name="Liu M."/>
            <person name="Nguyen H.D."/>
            <person name="Lane F.A."/>
            <person name="Morgan S.W."/>
            <person name="De Vos L."/>
            <person name="Wilken P.M."/>
            <person name="Duong T.A."/>
            <person name="Aylward J."/>
            <person name="Coetzee M.P."/>
            <person name="Dadej K."/>
            <person name="De Beer Z.W."/>
            <person name="Findlay W."/>
            <person name="Havenga M."/>
            <person name="Kolarik M."/>
            <person name="Menzies J.G."/>
            <person name="Naidoo K."/>
            <person name="Pochopski O."/>
            <person name="Shoukouhi P."/>
            <person name="Santana Q.C."/>
            <person name="Seifert K.A."/>
            <person name="Soal N."/>
            <person name="Steenkamp E.T."/>
            <person name="Tatham C.T."/>
            <person name="van der Nest M.A."/>
            <person name="Wingfield M.J."/>
        </authorList>
    </citation>
    <scope>NUCLEOTIDE SEQUENCE [LARGE SCALE GENOMIC DNA]</scope>
    <source>
        <strain evidence="1">CMW44962</strain>
    </source>
</reference>
<keyword evidence="2" id="KW-1185">Reference proteome</keyword>
<dbReference type="EMBL" id="RIBY02001247">
    <property type="protein sequence ID" value="KAH9830697.1"/>
    <property type="molecule type" value="Genomic_DNA"/>
</dbReference>
<accession>A0A9W7W3Y5</accession>
<dbReference type="AlphaFoldDB" id="A0A9W7W3Y5"/>
<proteinExistence type="predicted"/>
<comment type="caution">
    <text evidence="1">The sequence shown here is derived from an EMBL/GenBank/DDBJ whole genome shotgun (WGS) entry which is preliminary data.</text>
</comment>
<name>A0A9W7W3Y5_9PEZI</name>
<sequence>MALYEDLHAHAHLLLTAINAAENDWVAAQPRMTQLRATLPPDETALTQDVASVIAQVIRRNNHVAARLKELARFGGKGQEIKPQYDSMYTRIWQLHAHGLSRDAAEVGEVVETVRRDMIGLLEATSALEEDVRGAFVGLRGKSARIVEELGFEAGESEDVSVGDDGGASRCAVAFYAEMKEYAMDERGVRKAVGRMRLQLEEDMKDLGIVAGCHARRMMMTMGRLEASTS</sequence>
<gene>
    <name evidence="1" type="ORF">Tdes44962_MAKER09008</name>
</gene>
<evidence type="ECO:0000313" key="2">
    <source>
        <dbReference type="Proteomes" id="UP001138500"/>
    </source>
</evidence>
<evidence type="ECO:0000313" key="1">
    <source>
        <dbReference type="EMBL" id="KAH9830697.1"/>
    </source>
</evidence>
<protein>
    <submittedName>
        <fullName evidence="1">Uncharacterized protein</fullName>
    </submittedName>
</protein>